<name>D5V1D9_ARCNC</name>
<dbReference type="OrthoDB" id="5334833at2"/>
<dbReference type="KEGG" id="ant:Arnit_1719"/>
<keyword evidence="2" id="KW-1185">Reference proteome</keyword>
<evidence type="ECO:0000313" key="1">
    <source>
        <dbReference type="EMBL" id="ADG93373.1"/>
    </source>
</evidence>
<accession>D5V1D9</accession>
<evidence type="ECO:0000313" key="2">
    <source>
        <dbReference type="Proteomes" id="UP000000939"/>
    </source>
</evidence>
<dbReference type="STRING" id="572480.Arnit_1719"/>
<proteinExistence type="predicted"/>
<reference evidence="1 2" key="1">
    <citation type="journal article" date="2010" name="Stand. Genomic Sci.">
        <title>Complete genome sequence of Arcobacter nitrofigilis type strain (CI).</title>
        <authorList>
            <person name="Pati A."/>
            <person name="Gronow S."/>
            <person name="Lapidus A."/>
            <person name="Copeland A."/>
            <person name="Glavina Del Rio T."/>
            <person name="Nolan M."/>
            <person name="Lucas S."/>
            <person name="Tice H."/>
            <person name="Cheng J.F."/>
            <person name="Han C."/>
            <person name="Chertkov O."/>
            <person name="Bruce D."/>
            <person name="Tapia R."/>
            <person name="Goodwin L."/>
            <person name="Pitluck S."/>
            <person name="Liolios K."/>
            <person name="Ivanova N."/>
            <person name="Mavromatis K."/>
            <person name="Chen A."/>
            <person name="Palaniappan K."/>
            <person name="Land M."/>
            <person name="Hauser L."/>
            <person name="Chang Y.J."/>
            <person name="Jeffries C.D."/>
            <person name="Detter J.C."/>
            <person name="Rohde M."/>
            <person name="Goker M."/>
            <person name="Bristow J."/>
            <person name="Eisen J.A."/>
            <person name="Markowitz V."/>
            <person name="Hugenholtz P."/>
            <person name="Klenk H.P."/>
            <person name="Kyrpides N.C."/>
        </authorList>
    </citation>
    <scope>NUCLEOTIDE SEQUENCE [LARGE SCALE GENOMIC DNA]</scope>
    <source>
        <strain evidence="2">ATCC 33309 / DSM 7299 / CCUG 15893 / LMG 7604 / NCTC 12251 / CI</strain>
    </source>
</reference>
<dbReference type="RefSeq" id="WP_013135518.1">
    <property type="nucleotide sequence ID" value="NC_014166.1"/>
</dbReference>
<organism evidence="1 2">
    <name type="scientific">Arcobacter nitrofigilis (strain ATCC 33309 / DSM 7299 / CCUG 15893 / LMG 7604 / NCTC 12251 / CI)</name>
    <name type="common">Campylobacter nitrofigilis</name>
    <dbReference type="NCBI Taxonomy" id="572480"/>
    <lineage>
        <taxon>Bacteria</taxon>
        <taxon>Pseudomonadati</taxon>
        <taxon>Campylobacterota</taxon>
        <taxon>Epsilonproteobacteria</taxon>
        <taxon>Campylobacterales</taxon>
        <taxon>Arcobacteraceae</taxon>
        <taxon>Arcobacter</taxon>
    </lineage>
</organism>
<gene>
    <name evidence="1" type="ordered locus">Arnit_1719</name>
</gene>
<sequence>MENNQTPDHWEEALEEQINNLKECQKSFEFDSCNPCEKFFDCEIRKRYVIAVYESMNKGSTGGFEF</sequence>
<dbReference type="EMBL" id="CP001999">
    <property type="protein sequence ID" value="ADG93373.1"/>
    <property type="molecule type" value="Genomic_DNA"/>
</dbReference>
<dbReference type="HOGENOM" id="CLU_195206_0_0_7"/>
<protein>
    <submittedName>
        <fullName evidence="1">Uncharacterized protein</fullName>
    </submittedName>
</protein>
<dbReference type="eggNOG" id="ENOG5031AUI">
    <property type="taxonomic scope" value="Bacteria"/>
</dbReference>
<dbReference type="Proteomes" id="UP000000939">
    <property type="component" value="Chromosome"/>
</dbReference>
<dbReference type="AlphaFoldDB" id="D5V1D9"/>